<dbReference type="Gene3D" id="2.60.40.2440">
    <property type="entry name" value="Carbohydrate binding type-21 domain"/>
    <property type="match status" value="1"/>
</dbReference>
<dbReference type="STRING" id="1676925.ENSPKIP00000002563"/>
<reference evidence="3" key="1">
    <citation type="submission" date="2025-08" db="UniProtKB">
        <authorList>
            <consortium name="Ensembl"/>
        </authorList>
    </citation>
    <scope>IDENTIFICATION</scope>
</reference>
<dbReference type="KEGG" id="pki:111857327"/>
<dbReference type="GO" id="GO:0000164">
    <property type="term" value="C:protein phosphatase type 1 complex"/>
    <property type="evidence" value="ECO:0007669"/>
    <property type="project" value="TreeGrafter"/>
</dbReference>
<evidence type="ECO:0000256" key="1">
    <source>
        <dbReference type="SAM" id="MobiDB-lite"/>
    </source>
</evidence>
<reference evidence="3" key="2">
    <citation type="submission" date="2025-09" db="UniProtKB">
        <authorList>
            <consortium name="Ensembl"/>
        </authorList>
    </citation>
    <scope>IDENTIFICATION</scope>
</reference>
<dbReference type="PROSITE" id="PS51159">
    <property type="entry name" value="CBM21"/>
    <property type="match status" value="1"/>
</dbReference>
<dbReference type="InterPro" id="IPR005036">
    <property type="entry name" value="CBM21_dom"/>
</dbReference>
<dbReference type="Ensembl" id="ENSPKIT00000026509.1">
    <property type="protein sequence ID" value="ENSPKIP00000002563.1"/>
    <property type="gene ID" value="ENSPKIG00000020413.1"/>
</dbReference>
<feature type="region of interest" description="Disordered" evidence="1">
    <location>
        <begin position="52"/>
        <end position="71"/>
    </location>
</feature>
<organism evidence="3 4">
    <name type="scientific">Paramormyrops kingsleyae</name>
    <dbReference type="NCBI Taxonomy" id="1676925"/>
    <lineage>
        <taxon>Eukaryota</taxon>
        <taxon>Metazoa</taxon>
        <taxon>Chordata</taxon>
        <taxon>Craniata</taxon>
        <taxon>Vertebrata</taxon>
        <taxon>Euteleostomi</taxon>
        <taxon>Actinopterygii</taxon>
        <taxon>Neopterygii</taxon>
        <taxon>Teleostei</taxon>
        <taxon>Osteoglossocephala</taxon>
        <taxon>Osteoglossomorpha</taxon>
        <taxon>Osteoglossiformes</taxon>
        <taxon>Mormyridae</taxon>
        <taxon>Paramormyrops</taxon>
    </lineage>
</organism>
<dbReference type="Pfam" id="PF03370">
    <property type="entry name" value="CBM_21"/>
    <property type="match status" value="1"/>
</dbReference>
<dbReference type="GeneID" id="111857327"/>
<dbReference type="InterPro" id="IPR050782">
    <property type="entry name" value="PP1_regulatory_subunit_3"/>
</dbReference>
<accession>A0A3B3Q8R1</accession>
<dbReference type="Proteomes" id="UP000261540">
    <property type="component" value="Unplaced"/>
</dbReference>
<protein>
    <submittedName>
        <fullName evidence="3">Protein phosphatase 1 regulatory subunit 3C-B-like</fullName>
    </submittedName>
</protein>
<sequence>MNCTKVLQVFGGHTYHQQAMPVDLAVKLCLSQSPPLRRLLAVSPLKTQPQCYPPQQRWREPVTGPLPSRNQTAVKTPVSIIRTSGGSMRKKNVVFADALGLSLTAIRFFETEDDVNPSLRDFGVVAKPLGCTDRASVPGSVDQRACHLQLGFPQPWTDFPAFHARLAGGMVHLESCSVTPRGISGTVRVRNTSFEKAVHIRITFDSWCSYHDVPCTYLQQRAGAGGETDIFAFDIHLPHKLDPEKCIEFCVSYRSAAFAEPLWDNNRGQNYRVFVCVDPEAVYWASARQPNYVRKPLHDGSWCHQPNGTQNGLNCSFDSYPAIQSWSGLQHILPFC</sequence>
<dbReference type="GO" id="GO:2001069">
    <property type="term" value="F:glycogen binding"/>
    <property type="evidence" value="ECO:0007669"/>
    <property type="project" value="TreeGrafter"/>
</dbReference>
<dbReference type="PANTHER" id="PTHR12307:SF49">
    <property type="entry name" value="PROTEIN PHOSPHATASE 1 REGULATORY SUBUNIT"/>
    <property type="match status" value="1"/>
</dbReference>
<name>A0A3B3Q8R1_9TELE</name>
<keyword evidence="4" id="KW-1185">Reference proteome</keyword>
<dbReference type="GeneTree" id="ENSGT00940000155648"/>
<dbReference type="RefSeq" id="XP_023693818.1">
    <property type="nucleotide sequence ID" value="XM_023838050.2"/>
</dbReference>
<dbReference type="GO" id="GO:0005979">
    <property type="term" value="P:regulation of glycogen biosynthetic process"/>
    <property type="evidence" value="ECO:0007669"/>
    <property type="project" value="TreeGrafter"/>
</dbReference>
<evidence type="ECO:0000259" key="2">
    <source>
        <dbReference type="PROSITE" id="PS51159"/>
    </source>
</evidence>
<dbReference type="OrthoDB" id="1881at2759"/>
<dbReference type="PANTHER" id="PTHR12307">
    <property type="entry name" value="PROTEIN PHOSPHATASE 1 REGULATORY SUBUNIT"/>
    <property type="match status" value="1"/>
</dbReference>
<dbReference type="InterPro" id="IPR038175">
    <property type="entry name" value="CBM21_dom_sf"/>
</dbReference>
<feature type="domain" description="CBM21" evidence="2">
    <location>
        <begin position="163"/>
        <end position="274"/>
    </location>
</feature>
<proteinExistence type="predicted"/>
<evidence type="ECO:0000313" key="4">
    <source>
        <dbReference type="Proteomes" id="UP000261540"/>
    </source>
</evidence>
<dbReference type="GO" id="GO:0008157">
    <property type="term" value="F:protein phosphatase 1 binding"/>
    <property type="evidence" value="ECO:0007669"/>
    <property type="project" value="TreeGrafter"/>
</dbReference>
<evidence type="ECO:0000313" key="3">
    <source>
        <dbReference type="Ensembl" id="ENSPKIP00000002563.1"/>
    </source>
</evidence>
<dbReference type="AlphaFoldDB" id="A0A3B3Q8R1"/>